<dbReference type="InterPro" id="IPR036626">
    <property type="entry name" value="GpW_sf"/>
</dbReference>
<sequence length="82" mass="9081">MGAYDGRSRADLQAQLTALLKAYDQLAAGQSVASASYSQSDGSRSVTYRQTDLGLLDGLISKLQEQLGIVRRARRQIRFVYR</sequence>
<dbReference type="AlphaFoldDB" id="A0A6B2MQK4"/>
<dbReference type="Pfam" id="PF02831">
    <property type="entry name" value="gpW"/>
    <property type="match status" value="1"/>
</dbReference>
<dbReference type="GeneID" id="45097400"/>
<organism evidence="1">
    <name type="scientific">Burkholderia cenocepacia</name>
    <dbReference type="NCBI Taxonomy" id="95486"/>
    <lineage>
        <taxon>Bacteria</taxon>
        <taxon>Pseudomonadati</taxon>
        <taxon>Pseudomonadota</taxon>
        <taxon>Betaproteobacteria</taxon>
        <taxon>Burkholderiales</taxon>
        <taxon>Burkholderiaceae</taxon>
        <taxon>Burkholderia</taxon>
        <taxon>Burkholderia cepacia complex</taxon>
    </lineage>
</organism>
<protein>
    <submittedName>
        <fullName evidence="1">Phage head-tail adapter protein</fullName>
    </submittedName>
</protein>
<accession>A0A6B2MQK4</accession>
<gene>
    <name evidence="1" type="ORF">GFJ35_34435</name>
</gene>
<dbReference type="GO" id="GO:0019058">
    <property type="term" value="P:viral life cycle"/>
    <property type="evidence" value="ECO:0007669"/>
    <property type="project" value="InterPro"/>
</dbReference>
<name>A0A6B2MQK4_9BURK</name>
<reference evidence="1" key="1">
    <citation type="submission" date="2019-11" db="EMBL/GenBank/DDBJ databases">
        <title>Burkholderia cenocepacia CF.</title>
        <authorList>
            <person name="Vianna E.F."/>
            <person name="Marques E.A."/>
            <person name="Albano R.M."/>
            <person name="Leao R.S."/>
        </authorList>
    </citation>
    <scope>NUCLEOTIDE SEQUENCE</scope>
    <source>
        <strain evidence="1">MS-2140</strain>
    </source>
</reference>
<dbReference type="EMBL" id="JAAEAM010000064">
    <property type="protein sequence ID" value="NDV77111.1"/>
    <property type="molecule type" value="Genomic_DNA"/>
</dbReference>
<dbReference type="SUPFAM" id="SSF64210">
    <property type="entry name" value="Head-to-tail joining protein W, gpW"/>
    <property type="match status" value="1"/>
</dbReference>
<evidence type="ECO:0000313" key="1">
    <source>
        <dbReference type="EMBL" id="NDV77111.1"/>
    </source>
</evidence>
<dbReference type="Gene3D" id="3.30.1580.10">
    <property type="entry name" value="Head-to-tail joining protein W"/>
    <property type="match status" value="1"/>
</dbReference>
<dbReference type="InterPro" id="IPR004174">
    <property type="entry name" value="GpW"/>
</dbReference>
<dbReference type="RefSeq" id="WP_011354650.1">
    <property type="nucleotide sequence ID" value="NZ_JAAEAM010000064.1"/>
</dbReference>
<comment type="caution">
    <text evidence="1">The sequence shown here is derived from an EMBL/GenBank/DDBJ whole genome shotgun (WGS) entry which is preliminary data.</text>
</comment>
<proteinExistence type="predicted"/>